<dbReference type="GO" id="GO:0030632">
    <property type="term" value="P:D-alanine biosynthetic process"/>
    <property type="evidence" value="ECO:0007669"/>
    <property type="project" value="UniProtKB-UniRule"/>
</dbReference>
<dbReference type="InterPro" id="IPR000821">
    <property type="entry name" value="Ala_racemase"/>
</dbReference>
<evidence type="ECO:0000256" key="10">
    <source>
        <dbReference type="PIRSR" id="PIRSR600821-50"/>
    </source>
</evidence>
<dbReference type="Gene3D" id="2.40.37.10">
    <property type="entry name" value="Lyase, Ornithine Decarboxylase, Chain A, domain 1"/>
    <property type="match status" value="1"/>
</dbReference>
<comment type="pathway">
    <text evidence="8 9">Amino-acid biosynthesis; D-alanine biosynthesis; D-alanine from L-alanine: step 1/1.</text>
</comment>
<name>A0A379ATH6_AVIAV</name>
<dbReference type="HAMAP" id="MF_01201">
    <property type="entry name" value="Ala_racemase"/>
    <property type="match status" value="1"/>
</dbReference>
<dbReference type="InterPro" id="IPR011079">
    <property type="entry name" value="Ala_racemase_C"/>
</dbReference>
<evidence type="ECO:0000256" key="8">
    <source>
        <dbReference type="ARBA" id="ARBA00037912"/>
    </source>
</evidence>
<dbReference type="EMBL" id="UGSP01000001">
    <property type="protein sequence ID" value="SUB24705.1"/>
    <property type="molecule type" value="Genomic_DNA"/>
</dbReference>
<feature type="binding site" evidence="9 11">
    <location>
        <position position="305"/>
    </location>
    <ligand>
        <name>substrate</name>
    </ligand>
</feature>
<keyword evidence="7 9" id="KW-0413">Isomerase</keyword>
<evidence type="ECO:0000313" key="14">
    <source>
        <dbReference type="Proteomes" id="UP000255098"/>
    </source>
</evidence>
<proteinExistence type="inferred from homology"/>
<dbReference type="NCBIfam" id="TIGR00492">
    <property type="entry name" value="alr"/>
    <property type="match status" value="1"/>
</dbReference>
<keyword evidence="14" id="KW-1185">Reference proteome</keyword>
<comment type="cofactor">
    <cofactor evidence="2 9 10">
        <name>pyridoxal 5'-phosphate</name>
        <dbReference type="ChEBI" id="CHEBI:597326"/>
    </cofactor>
</comment>
<gene>
    <name evidence="13" type="primary">alr</name>
    <name evidence="13" type="ORF">NCTC11297_01759</name>
</gene>
<dbReference type="GeneID" id="300133948"/>
<dbReference type="GO" id="GO:0005829">
    <property type="term" value="C:cytosol"/>
    <property type="evidence" value="ECO:0007669"/>
    <property type="project" value="TreeGrafter"/>
</dbReference>
<dbReference type="PANTHER" id="PTHR30511:SF4">
    <property type="entry name" value="ALANINE RACEMASE, BIOSYNTHETIC"/>
    <property type="match status" value="1"/>
</dbReference>
<dbReference type="PANTHER" id="PTHR30511">
    <property type="entry name" value="ALANINE RACEMASE"/>
    <property type="match status" value="1"/>
</dbReference>
<evidence type="ECO:0000256" key="9">
    <source>
        <dbReference type="HAMAP-Rule" id="MF_01201"/>
    </source>
</evidence>
<protein>
    <recommendedName>
        <fullName evidence="5 9">Alanine racemase</fullName>
        <ecNumber evidence="5 9">5.1.1.1</ecNumber>
    </recommendedName>
</protein>
<dbReference type="SUPFAM" id="SSF50621">
    <property type="entry name" value="Alanine racemase C-terminal domain-like"/>
    <property type="match status" value="1"/>
</dbReference>
<evidence type="ECO:0000256" key="11">
    <source>
        <dbReference type="PIRSR" id="PIRSR600821-52"/>
    </source>
</evidence>
<dbReference type="SMART" id="SM01005">
    <property type="entry name" value="Ala_racemase_C"/>
    <property type="match status" value="1"/>
</dbReference>
<evidence type="ECO:0000256" key="7">
    <source>
        <dbReference type="ARBA" id="ARBA00023235"/>
    </source>
</evidence>
<dbReference type="GO" id="GO:0030170">
    <property type="term" value="F:pyridoxal phosphate binding"/>
    <property type="evidence" value="ECO:0007669"/>
    <property type="project" value="UniProtKB-UniRule"/>
</dbReference>
<comment type="pathway">
    <text evidence="3">Cell wall biogenesis; peptidoglycan biosynthesis.</text>
</comment>
<evidence type="ECO:0000259" key="12">
    <source>
        <dbReference type="SMART" id="SM01005"/>
    </source>
</evidence>
<evidence type="ECO:0000256" key="6">
    <source>
        <dbReference type="ARBA" id="ARBA00022898"/>
    </source>
</evidence>
<dbReference type="Pfam" id="PF00842">
    <property type="entry name" value="Ala_racemase_C"/>
    <property type="match status" value="1"/>
</dbReference>
<evidence type="ECO:0000256" key="5">
    <source>
        <dbReference type="ARBA" id="ARBA00013089"/>
    </source>
</evidence>
<dbReference type="Gene3D" id="3.20.20.10">
    <property type="entry name" value="Alanine racemase"/>
    <property type="match status" value="1"/>
</dbReference>
<evidence type="ECO:0000256" key="3">
    <source>
        <dbReference type="ARBA" id="ARBA00004752"/>
    </source>
</evidence>
<dbReference type="InterPro" id="IPR029066">
    <property type="entry name" value="PLP-binding_barrel"/>
</dbReference>
<reference evidence="13 14" key="1">
    <citation type="submission" date="2018-06" db="EMBL/GenBank/DDBJ databases">
        <authorList>
            <consortium name="Pathogen Informatics"/>
            <person name="Doyle S."/>
        </authorList>
    </citation>
    <scope>NUCLEOTIDE SEQUENCE [LARGE SCALE GENOMIC DNA]</scope>
    <source>
        <strain evidence="14">NCTC 11297</strain>
    </source>
</reference>
<dbReference type="UniPathway" id="UPA00042">
    <property type="reaction ID" value="UER00497"/>
</dbReference>
<comment type="function">
    <text evidence="9">Catalyzes the interconversion of L-alanine and D-alanine. May also act on other amino acids.</text>
</comment>
<sequence length="361" mass="39787">MIDVKPATAKISSHALRHNIEVIKQKAPNSKVIAVVKANAYGHGVAFVASVLEELVDCFGVARLEEALTLRSNGITKPILLLEGFFRAKDLPIIAVNNIQTIVHNKEQLQALQQADLPNPIKVWLKIDTGMHRLGVALDEVEEFCQALEKCPNIEPHFGFVSHFSRADELESDYTQKQLNAFLQATENRAGERSIAASGGILFWQDSHLDWIRPGIILYGISPNNVPSREYGLIPVMTLTSSLIAVREHKKGEPVGYGGKWVSEQDTKIGVVAIGYGDGYPRDMPMGTPVYLNGRLVPIVGRVSMDMLTVDLGKDSQDQVGDEVILWGKELPIEEIAAISGILSYELITKLTPRVLTEYVD</sequence>
<evidence type="ECO:0000256" key="2">
    <source>
        <dbReference type="ARBA" id="ARBA00001933"/>
    </source>
</evidence>
<feature type="domain" description="Alanine racemase C-terminal" evidence="12">
    <location>
        <begin position="236"/>
        <end position="360"/>
    </location>
</feature>
<feature type="active site" description="Proton acceptor; specific for L-alanine" evidence="9">
    <location>
        <position position="257"/>
    </location>
</feature>
<feature type="binding site" evidence="9 11">
    <location>
        <position position="133"/>
    </location>
    <ligand>
        <name>substrate</name>
    </ligand>
</feature>
<evidence type="ECO:0000256" key="1">
    <source>
        <dbReference type="ARBA" id="ARBA00000316"/>
    </source>
</evidence>
<dbReference type="FunFam" id="2.40.37.10:FF:000002">
    <property type="entry name" value="Alanine racemase"/>
    <property type="match status" value="1"/>
</dbReference>
<dbReference type="InterPro" id="IPR009006">
    <property type="entry name" value="Ala_racemase/Decarboxylase_C"/>
</dbReference>
<feature type="modified residue" description="N6-(pyridoxal phosphate)lysine" evidence="9 10">
    <location>
        <position position="37"/>
    </location>
</feature>
<dbReference type="CDD" id="cd06827">
    <property type="entry name" value="PLPDE_III_AR_proteobact"/>
    <property type="match status" value="1"/>
</dbReference>
<organism evidence="13 14">
    <name type="scientific">Avibacterium avium</name>
    <name type="common">Pasteurella avium</name>
    <dbReference type="NCBI Taxonomy" id="751"/>
    <lineage>
        <taxon>Bacteria</taxon>
        <taxon>Pseudomonadati</taxon>
        <taxon>Pseudomonadota</taxon>
        <taxon>Gammaproteobacteria</taxon>
        <taxon>Pasteurellales</taxon>
        <taxon>Pasteurellaceae</taxon>
        <taxon>Avibacterium</taxon>
    </lineage>
</organism>
<comment type="catalytic activity">
    <reaction evidence="1 9">
        <text>L-alanine = D-alanine</text>
        <dbReference type="Rhea" id="RHEA:20249"/>
        <dbReference type="ChEBI" id="CHEBI:57416"/>
        <dbReference type="ChEBI" id="CHEBI:57972"/>
        <dbReference type="EC" id="5.1.1.1"/>
    </reaction>
</comment>
<dbReference type="SUPFAM" id="SSF51419">
    <property type="entry name" value="PLP-binding barrel"/>
    <property type="match status" value="1"/>
</dbReference>
<dbReference type="RefSeq" id="WP_172459080.1">
    <property type="nucleotide sequence ID" value="NZ_UGSP01000001.1"/>
</dbReference>
<dbReference type="EC" id="5.1.1.1" evidence="5 9"/>
<dbReference type="FunFam" id="3.20.20.10:FF:000002">
    <property type="entry name" value="Alanine racemase"/>
    <property type="match status" value="1"/>
</dbReference>
<dbReference type="AlphaFoldDB" id="A0A379ATH6"/>
<dbReference type="PRINTS" id="PR00992">
    <property type="entry name" value="ALARACEMASE"/>
</dbReference>
<feature type="active site" description="Proton acceptor; specific for D-alanine" evidence="9">
    <location>
        <position position="37"/>
    </location>
</feature>
<dbReference type="GO" id="GO:0008784">
    <property type="term" value="F:alanine racemase activity"/>
    <property type="evidence" value="ECO:0007669"/>
    <property type="project" value="UniProtKB-UniRule"/>
</dbReference>
<dbReference type="PROSITE" id="PS00395">
    <property type="entry name" value="ALANINE_RACEMASE"/>
    <property type="match status" value="1"/>
</dbReference>
<evidence type="ECO:0000256" key="4">
    <source>
        <dbReference type="ARBA" id="ARBA00007880"/>
    </source>
</evidence>
<evidence type="ECO:0000313" key="13">
    <source>
        <dbReference type="EMBL" id="SUB24705.1"/>
    </source>
</evidence>
<keyword evidence="6 9" id="KW-0663">Pyridoxal phosphate</keyword>
<accession>A0A379ATH6</accession>
<dbReference type="Pfam" id="PF01168">
    <property type="entry name" value="Ala_racemase_N"/>
    <property type="match status" value="1"/>
</dbReference>
<dbReference type="InterPro" id="IPR020622">
    <property type="entry name" value="Ala_racemase_pyridoxalP-BS"/>
</dbReference>
<dbReference type="InterPro" id="IPR001608">
    <property type="entry name" value="Ala_racemase_N"/>
</dbReference>
<dbReference type="Proteomes" id="UP000255098">
    <property type="component" value="Unassembled WGS sequence"/>
</dbReference>
<comment type="similarity">
    <text evidence="4 9">Belongs to the alanine racemase family.</text>
</comment>